<name>A0A8J9YTY3_BRALA</name>
<comment type="similarity">
    <text evidence="2">Belongs to the class-I pyridoxal-phosphate-dependent aminotransferase family.</text>
</comment>
<protein>
    <submittedName>
        <fullName evidence="7">KYAT3 protein</fullName>
    </submittedName>
</protein>
<dbReference type="InterPro" id="IPR004839">
    <property type="entry name" value="Aminotransferase_I/II_large"/>
</dbReference>
<dbReference type="EMBL" id="OV696697">
    <property type="protein sequence ID" value="CAH1241703.1"/>
    <property type="molecule type" value="Genomic_DNA"/>
</dbReference>
<evidence type="ECO:0000256" key="4">
    <source>
        <dbReference type="ARBA" id="ARBA00022679"/>
    </source>
</evidence>
<feature type="domain" description="Aminotransferase class I/classII large" evidence="6">
    <location>
        <begin position="41"/>
        <end position="371"/>
    </location>
</feature>
<keyword evidence="4" id="KW-0808">Transferase</keyword>
<evidence type="ECO:0000313" key="7">
    <source>
        <dbReference type="EMBL" id="CAH1241703.1"/>
    </source>
</evidence>
<gene>
    <name evidence="7" type="primary">KYAT3</name>
    <name evidence="7" type="ORF">BLAG_LOCUS5204</name>
</gene>
<dbReference type="Gene3D" id="3.90.1150.10">
    <property type="entry name" value="Aspartate Aminotransferase, domain 1"/>
    <property type="match status" value="1"/>
</dbReference>
<dbReference type="InterPro" id="IPR015421">
    <property type="entry name" value="PyrdxlP-dep_Trfase_major"/>
</dbReference>
<evidence type="ECO:0000256" key="5">
    <source>
        <dbReference type="ARBA" id="ARBA00022898"/>
    </source>
</evidence>
<dbReference type="AlphaFoldDB" id="A0A8J9YTY3"/>
<proteinExistence type="inferred from homology"/>
<evidence type="ECO:0000256" key="2">
    <source>
        <dbReference type="ARBA" id="ARBA00007441"/>
    </source>
</evidence>
<keyword evidence="8" id="KW-1185">Reference proteome</keyword>
<dbReference type="PANTHER" id="PTHR46383">
    <property type="entry name" value="ASPARTATE AMINOTRANSFERASE"/>
    <property type="match status" value="1"/>
</dbReference>
<dbReference type="GO" id="GO:0008483">
    <property type="term" value="F:transaminase activity"/>
    <property type="evidence" value="ECO:0007669"/>
    <property type="project" value="UniProtKB-KW"/>
</dbReference>
<evidence type="ECO:0000256" key="1">
    <source>
        <dbReference type="ARBA" id="ARBA00001933"/>
    </source>
</evidence>
<accession>A0A8J9YTY3</accession>
<evidence type="ECO:0000259" key="6">
    <source>
        <dbReference type="Pfam" id="PF00155"/>
    </source>
</evidence>
<dbReference type="InterPro" id="IPR050596">
    <property type="entry name" value="AspAT/PAT-like"/>
</dbReference>
<keyword evidence="5" id="KW-0663">Pyridoxal phosphate</keyword>
<evidence type="ECO:0000256" key="3">
    <source>
        <dbReference type="ARBA" id="ARBA00022576"/>
    </source>
</evidence>
<reference evidence="7" key="1">
    <citation type="submission" date="2022-01" db="EMBL/GenBank/DDBJ databases">
        <authorList>
            <person name="Braso-Vives M."/>
        </authorList>
    </citation>
    <scope>NUCLEOTIDE SEQUENCE</scope>
</reference>
<dbReference type="PROSITE" id="PS00105">
    <property type="entry name" value="AA_TRANSFER_CLASS_1"/>
    <property type="match status" value="1"/>
</dbReference>
<dbReference type="Pfam" id="PF00155">
    <property type="entry name" value="Aminotran_1_2"/>
    <property type="match status" value="1"/>
</dbReference>
<dbReference type="SUPFAM" id="SSF53383">
    <property type="entry name" value="PLP-dependent transferases"/>
    <property type="match status" value="1"/>
</dbReference>
<dbReference type="PANTHER" id="PTHR46383:SF1">
    <property type="entry name" value="ASPARTATE AMINOTRANSFERASE"/>
    <property type="match status" value="1"/>
</dbReference>
<dbReference type="GO" id="GO:0006520">
    <property type="term" value="P:amino acid metabolic process"/>
    <property type="evidence" value="ECO:0007669"/>
    <property type="project" value="InterPro"/>
</dbReference>
<dbReference type="InterPro" id="IPR004838">
    <property type="entry name" value="NHTrfase_class1_PyrdxlP-BS"/>
</dbReference>
<keyword evidence="3" id="KW-0032">Aminotransferase</keyword>
<dbReference type="Proteomes" id="UP000838412">
    <property type="component" value="Chromosome 12"/>
</dbReference>
<organism evidence="7 8">
    <name type="scientific">Branchiostoma lanceolatum</name>
    <name type="common">Common lancelet</name>
    <name type="synonym">Amphioxus lanceolatum</name>
    <dbReference type="NCBI Taxonomy" id="7740"/>
    <lineage>
        <taxon>Eukaryota</taxon>
        <taxon>Metazoa</taxon>
        <taxon>Chordata</taxon>
        <taxon>Cephalochordata</taxon>
        <taxon>Leptocardii</taxon>
        <taxon>Amphioxiformes</taxon>
        <taxon>Branchiostomatidae</taxon>
        <taxon>Branchiostoma</taxon>
    </lineage>
</organism>
<dbReference type="InterPro" id="IPR015424">
    <property type="entry name" value="PyrdxlP-dep_Trfase"/>
</dbReference>
<evidence type="ECO:0000313" key="8">
    <source>
        <dbReference type="Proteomes" id="UP000838412"/>
    </source>
</evidence>
<dbReference type="GO" id="GO:0030170">
    <property type="term" value="F:pyridoxal phosphate binding"/>
    <property type="evidence" value="ECO:0007669"/>
    <property type="project" value="InterPro"/>
</dbReference>
<dbReference type="Gene3D" id="3.40.640.10">
    <property type="entry name" value="Type I PLP-dependent aspartate aminotransferase-like (Major domain)"/>
    <property type="match status" value="1"/>
</dbReference>
<dbReference type="InterPro" id="IPR015422">
    <property type="entry name" value="PyrdxlP-dep_Trfase_small"/>
</dbReference>
<dbReference type="CDD" id="cd00609">
    <property type="entry name" value="AAT_like"/>
    <property type="match status" value="1"/>
</dbReference>
<sequence length="436" mass="48918">METEHSSLLRPDLANYCPASNLMLNEKIRNLRKAGEKVYHLAFGQSPFPIYEGATKALCQHAGENAYLPVAGIPELRQSICDFHCKTDDLQDLDPEQVVVGPGSKELIYLLLEVFNGDVLLLSPCWTTYKPQCHLTRHNVVVMQTTMEDEWRLTPQLLEETLATNDLHKNKLLILCNPDNPTGTCYSQHQLKQLSSTLRKHGIVVLSDEIYARLHYTDNHETIAKYYPEGTILCSGLSKWASAGGWRLGYCVYPRELDPLRCAVKSAASHTYSCAAAPIQYAALALFSYSDEVQEYRAHCSRILQAVGTYSCKELRAVGVKVVQPTSGYYILPNFEVLRTSLSKLGITTCTQMCEALFEEARVALMAGGPAFLRPLNEFTTRLCFIDFDGSHALKASKKLGLDVPLTEEFVKEYCGQTYDGIQALKRWVQTQLEIE</sequence>
<dbReference type="OrthoDB" id="7042322at2759"/>
<comment type="cofactor">
    <cofactor evidence="1">
        <name>pyridoxal 5'-phosphate</name>
        <dbReference type="ChEBI" id="CHEBI:597326"/>
    </cofactor>
</comment>